<keyword evidence="2" id="KW-1185">Reference proteome</keyword>
<organism evidence="1 2">
    <name type="scientific">Eragrostis curvula</name>
    <name type="common">weeping love grass</name>
    <dbReference type="NCBI Taxonomy" id="38414"/>
    <lineage>
        <taxon>Eukaryota</taxon>
        <taxon>Viridiplantae</taxon>
        <taxon>Streptophyta</taxon>
        <taxon>Embryophyta</taxon>
        <taxon>Tracheophyta</taxon>
        <taxon>Spermatophyta</taxon>
        <taxon>Magnoliopsida</taxon>
        <taxon>Liliopsida</taxon>
        <taxon>Poales</taxon>
        <taxon>Poaceae</taxon>
        <taxon>PACMAD clade</taxon>
        <taxon>Chloridoideae</taxon>
        <taxon>Eragrostideae</taxon>
        <taxon>Eragrostidinae</taxon>
        <taxon>Eragrostis</taxon>
    </lineage>
</organism>
<comment type="caution">
    <text evidence="1">The sequence shown here is derived from an EMBL/GenBank/DDBJ whole genome shotgun (WGS) entry which is preliminary data.</text>
</comment>
<protein>
    <submittedName>
        <fullName evidence="1">Uncharacterized protein</fullName>
    </submittedName>
</protein>
<reference evidence="1 2" key="1">
    <citation type="journal article" date="2019" name="Sci. Rep.">
        <title>A high-quality genome of Eragrostis curvula grass provides insights into Poaceae evolution and supports new strategies to enhance forage quality.</title>
        <authorList>
            <person name="Carballo J."/>
            <person name="Santos B.A.C.M."/>
            <person name="Zappacosta D."/>
            <person name="Garbus I."/>
            <person name="Selva J.P."/>
            <person name="Gallo C.A."/>
            <person name="Diaz A."/>
            <person name="Albertini E."/>
            <person name="Caccamo M."/>
            <person name="Echenique V."/>
        </authorList>
    </citation>
    <scope>NUCLEOTIDE SEQUENCE [LARGE SCALE GENOMIC DNA]</scope>
    <source>
        <strain evidence="2">cv. Victoria</strain>
        <tissue evidence="1">Leaf</tissue>
    </source>
</reference>
<proteinExistence type="predicted"/>
<gene>
    <name evidence="1" type="ORF">EJB05_54689</name>
</gene>
<name>A0A5J9SLR3_9POAL</name>
<dbReference type="Proteomes" id="UP000324897">
    <property type="component" value="Unassembled WGS sequence"/>
</dbReference>
<sequence>MLRSNLHVSMDAYAADLMYAAIGDEVCAEVVQRHHGRQKTASWDSDGSMLGVWKEQVSDEIGFKLLKGLHNSSPSMDACIRVFHIVVRFMNCLAYRSGFSFTFPFRLMQMISPKKDFTFEATELDGKPADNQATLGSPIPT</sequence>
<dbReference type="Gramene" id="TVT99910">
    <property type="protein sequence ID" value="TVT99910"/>
    <property type="gene ID" value="EJB05_54689"/>
</dbReference>
<accession>A0A5J9SLR3</accession>
<dbReference type="EMBL" id="RWGY01000659">
    <property type="protein sequence ID" value="TVT99910.1"/>
    <property type="molecule type" value="Genomic_DNA"/>
</dbReference>
<evidence type="ECO:0000313" key="2">
    <source>
        <dbReference type="Proteomes" id="UP000324897"/>
    </source>
</evidence>
<evidence type="ECO:0000313" key="1">
    <source>
        <dbReference type="EMBL" id="TVT99910.1"/>
    </source>
</evidence>
<dbReference type="AlphaFoldDB" id="A0A5J9SLR3"/>